<name>A0A559LHV4_FUSOC</name>
<evidence type="ECO:0000313" key="1">
    <source>
        <dbReference type="EMBL" id="TVY73854.1"/>
    </source>
</evidence>
<dbReference type="Proteomes" id="UP000320707">
    <property type="component" value="Unassembled WGS sequence"/>
</dbReference>
<comment type="caution">
    <text evidence="1">The sequence shown here is derived from an EMBL/GenBank/DDBJ whole genome shotgun (WGS) entry which is preliminary data.</text>
</comment>
<dbReference type="AlphaFoldDB" id="A0A559LHV4"/>
<dbReference type="EMBL" id="SRMI01000003">
    <property type="protein sequence ID" value="TVY73854.1"/>
    <property type="molecule type" value="Genomic_DNA"/>
</dbReference>
<protein>
    <submittedName>
        <fullName evidence="1">Uncharacterized protein</fullName>
    </submittedName>
</protein>
<gene>
    <name evidence="1" type="ORF">Focb16_v005401</name>
</gene>
<organism evidence="1 2">
    <name type="scientific">Fusarium oxysporum f. sp. cubense</name>
    <dbReference type="NCBI Taxonomy" id="61366"/>
    <lineage>
        <taxon>Eukaryota</taxon>
        <taxon>Fungi</taxon>
        <taxon>Dikarya</taxon>
        <taxon>Ascomycota</taxon>
        <taxon>Pezizomycotina</taxon>
        <taxon>Sordariomycetes</taxon>
        <taxon>Hypocreomycetidae</taxon>
        <taxon>Hypocreales</taxon>
        <taxon>Nectriaceae</taxon>
        <taxon>Fusarium</taxon>
        <taxon>Fusarium oxysporum species complex</taxon>
    </lineage>
</organism>
<sequence length="138" mass="16322">MSQDTQAELRNAMYWDEDGERCFHSESYNFGKSLIPLLKPESTITALIEMMKSYERLRSFRENVMTPVYANRVKFVNTLFNKESYQHYLQLFNNPQEVRQLVCKQNDAHVAGMLVTPGWRKKMQDAGILVYILMFLFH</sequence>
<reference evidence="1 2" key="1">
    <citation type="journal article" date="2019" name="Microbiol. Resour. Announc.">
        <title>High-quality draft genome sequence of Fusarium oxysporum f. sp. cubense strain 160527, a causal agent of Panama disease.</title>
        <authorList>
            <person name="Asai S."/>
            <person name="Ayukawa Y."/>
            <person name="Gan P."/>
            <person name="Masuda S."/>
            <person name="Komatsu K."/>
            <person name="Shirasu K."/>
            <person name="Arie T."/>
        </authorList>
    </citation>
    <scope>NUCLEOTIDE SEQUENCE [LARGE SCALE GENOMIC DNA]</scope>
    <source>
        <strain evidence="1 2">160527</strain>
    </source>
</reference>
<proteinExistence type="predicted"/>
<accession>A0A559LHV4</accession>
<evidence type="ECO:0000313" key="2">
    <source>
        <dbReference type="Proteomes" id="UP000320707"/>
    </source>
</evidence>